<evidence type="ECO:0008006" key="3">
    <source>
        <dbReference type="Google" id="ProtNLM"/>
    </source>
</evidence>
<name>A0A9D1AEU4_9FIRM</name>
<protein>
    <recommendedName>
        <fullName evidence="3">Mannose-6-phosphate isomerase</fullName>
    </recommendedName>
</protein>
<dbReference type="InterPro" id="IPR011051">
    <property type="entry name" value="RmlC_Cupin_sf"/>
</dbReference>
<reference evidence="1" key="1">
    <citation type="submission" date="2020-10" db="EMBL/GenBank/DDBJ databases">
        <authorList>
            <person name="Gilroy R."/>
        </authorList>
    </citation>
    <scope>NUCLEOTIDE SEQUENCE</scope>
    <source>
        <strain evidence="1">ChiSjej4B22-8148</strain>
    </source>
</reference>
<dbReference type="AlphaFoldDB" id="A0A9D1AEU4"/>
<proteinExistence type="predicted"/>
<dbReference type="EMBL" id="DVGK01000160">
    <property type="protein sequence ID" value="HIR14957.1"/>
    <property type="molecule type" value="Genomic_DNA"/>
</dbReference>
<gene>
    <name evidence="1" type="ORF">IAB31_13665</name>
</gene>
<organism evidence="1 2">
    <name type="scientific">Candidatus Choladousia intestinavium</name>
    <dbReference type="NCBI Taxonomy" id="2840727"/>
    <lineage>
        <taxon>Bacteria</taxon>
        <taxon>Bacillati</taxon>
        <taxon>Bacillota</taxon>
        <taxon>Clostridia</taxon>
        <taxon>Lachnospirales</taxon>
        <taxon>Lachnospiraceae</taxon>
        <taxon>Lachnospiraceae incertae sedis</taxon>
        <taxon>Candidatus Choladousia</taxon>
    </lineage>
</organism>
<accession>A0A9D1AEU4</accession>
<dbReference type="InterPro" id="IPR014710">
    <property type="entry name" value="RmlC-like_jellyroll"/>
</dbReference>
<evidence type="ECO:0000313" key="2">
    <source>
        <dbReference type="Proteomes" id="UP000886757"/>
    </source>
</evidence>
<sequence length="401" mass="45313">MSCKEKIRSVFQKGEGVLHLMPTWVPRGFNEPGRRLRLHPDDYYALGMDRGGICERWLGSLAKALNGPKTGETEGMSYVLEDAATKEQSLLKDYVEELGAELLGDTLMEKYGTWPAFAKLYDYDKPLFHHLHLTEERAQKIGMHGKPEAYYFPRQYNSYLGRFPLTYFGFDPSTTKEEVMECLRNYDIKDNRITELSRAYRIQLGTGWYTPAGVIHAPASVVTYEPQWNSDVNTIMENVTMGEVNPHNLLTDCAPEAEKDDLEAIFAQINWEESTRKDYKEVYFRAPKPLENTQEGLQEAWVAYANEWIAAKEVTVAPGAQVTLTDQACYCALVVQGHGTFGVFECEAPGMLRYGDISGDEYFVSEQAAKKGICIRNTSSYEPLVILQNFANNNPAVPATV</sequence>
<comment type="caution">
    <text evidence="1">The sequence shown here is derived from an EMBL/GenBank/DDBJ whole genome shotgun (WGS) entry which is preliminary data.</text>
</comment>
<dbReference type="Gene3D" id="2.60.120.10">
    <property type="entry name" value="Jelly Rolls"/>
    <property type="match status" value="1"/>
</dbReference>
<dbReference type="SUPFAM" id="SSF51182">
    <property type="entry name" value="RmlC-like cupins"/>
    <property type="match status" value="1"/>
</dbReference>
<reference evidence="1" key="2">
    <citation type="journal article" date="2021" name="PeerJ">
        <title>Extensive microbial diversity within the chicken gut microbiome revealed by metagenomics and culture.</title>
        <authorList>
            <person name="Gilroy R."/>
            <person name="Ravi A."/>
            <person name="Getino M."/>
            <person name="Pursley I."/>
            <person name="Horton D.L."/>
            <person name="Alikhan N.F."/>
            <person name="Baker D."/>
            <person name="Gharbi K."/>
            <person name="Hall N."/>
            <person name="Watson M."/>
            <person name="Adriaenssens E.M."/>
            <person name="Foster-Nyarko E."/>
            <person name="Jarju S."/>
            <person name="Secka A."/>
            <person name="Antonio M."/>
            <person name="Oren A."/>
            <person name="Chaudhuri R.R."/>
            <person name="La Ragione R."/>
            <person name="Hildebrand F."/>
            <person name="Pallen M.J."/>
        </authorList>
    </citation>
    <scope>NUCLEOTIDE SEQUENCE</scope>
    <source>
        <strain evidence="1">ChiSjej4B22-8148</strain>
    </source>
</reference>
<dbReference type="Proteomes" id="UP000886757">
    <property type="component" value="Unassembled WGS sequence"/>
</dbReference>
<evidence type="ECO:0000313" key="1">
    <source>
        <dbReference type="EMBL" id="HIR14957.1"/>
    </source>
</evidence>